<proteinExistence type="predicted"/>
<feature type="domain" description="Glycosyl transferase family 1" evidence="1">
    <location>
        <begin position="186"/>
        <end position="343"/>
    </location>
</feature>
<protein>
    <submittedName>
        <fullName evidence="3">Glycosyl transferase family 1</fullName>
    </submittedName>
</protein>
<dbReference type="InterPro" id="IPR001296">
    <property type="entry name" value="Glyco_trans_1"/>
</dbReference>
<evidence type="ECO:0000313" key="3">
    <source>
        <dbReference type="EMBL" id="RUO27870.1"/>
    </source>
</evidence>
<dbReference type="GO" id="GO:0016757">
    <property type="term" value="F:glycosyltransferase activity"/>
    <property type="evidence" value="ECO:0007669"/>
    <property type="project" value="InterPro"/>
</dbReference>
<dbReference type="EMBL" id="PIPM01000018">
    <property type="protein sequence ID" value="RUO27870.1"/>
    <property type="molecule type" value="Genomic_DNA"/>
</dbReference>
<gene>
    <name evidence="3" type="ORF">CWE11_11225</name>
</gene>
<evidence type="ECO:0000259" key="2">
    <source>
        <dbReference type="Pfam" id="PF13439"/>
    </source>
</evidence>
<dbReference type="SUPFAM" id="SSF53756">
    <property type="entry name" value="UDP-Glycosyltransferase/glycogen phosphorylase"/>
    <property type="match status" value="1"/>
</dbReference>
<dbReference type="Proteomes" id="UP000288405">
    <property type="component" value="Unassembled WGS sequence"/>
</dbReference>
<dbReference type="Pfam" id="PF13439">
    <property type="entry name" value="Glyco_transf_4"/>
    <property type="match status" value="1"/>
</dbReference>
<dbReference type="Gene3D" id="3.40.50.2000">
    <property type="entry name" value="Glycogen Phosphorylase B"/>
    <property type="match status" value="2"/>
</dbReference>
<dbReference type="OrthoDB" id="4611853at2"/>
<comment type="caution">
    <text evidence="3">The sequence shown here is derived from an EMBL/GenBank/DDBJ whole genome shotgun (WGS) entry which is preliminary data.</text>
</comment>
<reference evidence="3 4" key="1">
    <citation type="journal article" date="2011" name="Front. Microbiol.">
        <title>Genomic signatures of strain selection and enhancement in Bacillus atrophaeus var. globigii, a historical biowarfare simulant.</title>
        <authorList>
            <person name="Gibbons H.S."/>
            <person name="Broomall S.M."/>
            <person name="McNew L.A."/>
            <person name="Daligault H."/>
            <person name="Chapman C."/>
            <person name="Bruce D."/>
            <person name="Karavis M."/>
            <person name="Krepps M."/>
            <person name="McGregor P.A."/>
            <person name="Hong C."/>
            <person name="Park K.H."/>
            <person name="Akmal A."/>
            <person name="Feldman A."/>
            <person name="Lin J.S."/>
            <person name="Chang W.E."/>
            <person name="Higgs B.W."/>
            <person name="Demirev P."/>
            <person name="Lindquist J."/>
            <person name="Liem A."/>
            <person name="Fochler E."/>
            <person name="Read T.D."/>
            <person name="Tapia R."/>
            <person name="Johnson S."/>
            <person name="Bishop-Lilly K.A."/>
            <person name="Detter C."/>
            <person name="Han C."/>
            <person name="Sozhamannan S."/>
            <person name="Rosenzweig C.N."/>
            <person name="Skowronski E.W."/>
        </authorList>
    </citation>
    <scope>NUCLEOTIDE SEQUENCE [LARGE SCALE GENOMIC DNA]</scope>
    <source>
        <strain evidence="3 4">GYP-17</strain>
    </source>
</reference>
<keyword evidence="4" id="KW-1185">Reference proteome</keyword>
<feature type="domain" description="Glycosyltransferase subfamily 4-like N-terminal" evidence="2">
    <location>
        <begin position="14"/>
        <end position="174"/>
    </location>
</feature>
<dbReference type="RefSeq" id="WP_126777721.1">
    <property type="nucleotide sequence ID" value="NZ_PIPM01000018.1"/>
</dbReference>
<evidence type="ECO:0000313" key="4">
    <source>
        <dbReference type="Proteomes" id="UP000288405"/>
    </source>
</evidence>
<keyword evidence="3" id="KW-0808">Transferase</keyword>
<dbReference type="Pfam" id="PF00534">
    <property type="entry name" value="Glycos_transf_1"/>
    <property type="match status" value="1"/>
</dbReference>
<dbReference type="CDD" id="cd03807">
    <property type="entry name" value="GT4_WbnK-like"/>
    <property type="match status" value="1"/>
</dbReference>
<dbReference type="AlphaFoldDB" id="A0A432WAZ2"/>
<accession>A0A432WAZ2</accession>
<evidence type="ECO:0000259" key="1">
    <source>
        <dbReference type="Pfam" id="PF00534"/>
    </source>
</evidence>
<name>A0A432WAZ2_9GAMM</name>
<sequence>MIKIVHIISSLDDGGAEGVLYRLCKYDSKHKHVVISMMHEGKYGPLLRGVGVEVHCLNMPQSRVSLAGLGKLFKLLRKDKPNVVQTWMYHADLIGGVISRLAGVKNVFWNVRNTTLEPGKSKRSTICVVKVCAFVSGLIPKKVVYCAYEARAVHEALGYKKGKAEIIGNGYDLTHFSINSDARVAFRNEIGLSVDENLIGMVGRYDPQKDHGKLIDALGLVINAGYDCKLVLIGRDLDANNQTLIKKIDDNKLTDNVVLLGQRTDIPAVMNGLDLHVLSSSFGEAFPNVLAEAMACATPCVSTEVGDAALIVGETGWIVPPKEEQALADTIMQALEEKQANHQAWSERKASCRNRIVENFSIERMVGAYLQVWAIK</sequence>
<dbReference type="PANTHER" id="PTHR12526">
    <property type="entry name" value="GLYCOSYLTRANSFERASE"/>
    <property type="match status" value="1"/>
</dbReference>
<dbReference type="GO" id="GO:1901135">
    <property type="term" value="P:carbohydrate derivative metabolic process"/>
    <property type="evidence" value="ECO:0007669"/>
    <property type="project" value="UniProtKB-ARBA"/>
</dbReference>
<dbReference type="InterPro" id="IPR028098">
    <property type="entry name" value="Glyco_trans_4-like_N"/>
</dbReference>
<organism evidence="3 4">
    <name type="scientific">Aliidiomarina sanyensis</name>
    <dbReference type="NCBI Taxonomy" id="1249555"/>
    <lineage>
        <taxon>Bacteria</taxon>
        <taxon>Pseudomonadati</taxon>
        <taxon>Pseudomonadota</taxon>
        <taxon>Gammaproteobacteria</taxon>
        <taxon>Alteromonadales</taxon>
        <taxon>Idiomarinaceae</taxon>
        <taxon>Aliidiomarina</taxon>
    </lineage>
</organism>